<proteinExistence type="predicted"/>
<dbReference type="Proteomes" id="UP000295620">
    <property type="component" value="Unassembled WGS sequence"/>
</dbReference>
<protein>
    <submittedName>
        <fullName evidence="1">Uncharacterized protein</fullName>
    </submittedName>
</protein>
<reference evidence="1 2" key="1">
    <citation type="submission" date="2019-03" db="EMBL/GenBank/DDBJ databases">
        <title>Genomic Encyclopedia of Archaeal and Bacterial Type Strains, Phase II (KMG-II): from individual species to whole genera.</title>
        <authorList>
            <person name="Goeker M."/>
        </authorList>
    </citation>
    <scope>NUCLEOTIDE SEQUENCE [LARGE SCALE GENOMIC DNA]</scope>
    <source>
        <strain evidence="1 2">DSM 19035</strain>
    </source>
</reference>
<keyword evidence="2" id="KW-1185">Reference proteome</keyword>
<sequence length="189" mass="22027">MGLSHNVSSILQQTDVSMKRYLTVCLIFMFSSCNILHGQRTEQNESFNIYNLVIKNLKKADKLTVREKTEKSYLKDFDFKNPIFGYDVNGSFNQKDWILFLNDVDTGTIKDYKLQTKGDKWFKDNLENNPSYEIIFAPVIFSNNLDKAISIFGLYSTLSKSSGGTTVFFFERQKNEWMLKSYVTVLYFD</sequence>
<dbReference type="EMBL" id="SNYC01000008">
    <property type="protein sequence ID" value="TDQ06673.1"/>
    <property type="molecule type" value="Genomic_DNA"/>
</dbReference>
<dbReference type="AlphaFoldDB" id="A0A4R6SSE7"/>
<accession>A0A4R6SSE7</accession>
<gene>
    <name evidence="1" type="ORF">ATK78_4332</name>
</gene>
<organism evidence="1 2">
    <name type="scientific">Pedobacter metabolipauper</name>
    <dbReference type="NCBI Taxonomy" id="425513"/>
    <lineage>
        <taxon>Bacteria</taxon>
        <taxon>Pseudomonadati</taxon>
        <taxon>Bacteroidota</taxon>
        <taxon>Sphingobacteriia</taxon>
        <taxon>Sphingobacteriales</taxon>
        <taxon>Sphingobacteriaceae</taxon>
        <taxon>Pedobacter</taxon>
    </lineage>
</organism>
<comment type="caution">
    <text evidence="1">The sequence shown here is derived from an EMBL/GenBank/DDBJ whole genome shotgun (WGS) entry which is preliminary data.</text>
</comment>
<name>A0A4R6SSE7_9SPHI</name>
<evidence type="ECO:0000313" key="2">
    <source>
        <dbReference type="Proteomes" id="UP000295620"/>
    </source>
</evidence>
<evidence type="ECO:0000313" key="1">
    <source>
        <dbReference type="EMBL" id="TDQ06673.1"/>
    </source>
</evidence>